<comment type="similarity">
    <text evidence="3">Belongs to the peptidase M50B family.</text>
</comment>
<evidence type="ECO:0000256" key="6">
    <source>
        <dbReference type="ARBA" id="ARBA00022692"/>
    </source>
</evidence>
<feature type="transmembrane region" description="Helical" evidence="13">
    <location>
        <begin position="90"/>
        <end position="112"/>
    </location>
</feature>
<evidence type="ECO:0000256" key="8">
    <source>
        <dbReference type="ARBA" id="ARBA00022801"/>
    </source>
</evidence>
<dbReference type="RefSeq" id="WP_405274782.1">
    <property type="nucleotide sequence ID" value="NZ_CP144380.1"/>
</dbReference>
<dbReference type="Pfam" id="PF02163">
    <property type="entry name" value="Peptidase_M50"/>
    <property type="match status" value="1"/>
</dbReference>
<dbReference type="GO" id="GO:0006508">
    <property type="term" value="P:proteolysis"/>
    <property type="evidence" value="ECO:0007669"/>
    <property type="project" value="UniProtKB-KW"/>
</dbReference>
<keyword evidence="16" id="KW-1185">Reference proteome</keyword>
<dbReference type="EMBL" id="JBBHLI010000002">
    <property type="protein sequence ID" value="MEK9500499.1"/>
    <property type="molecule type" value="Genomic_DNA"/>
</dbReference>
<evidence type="ECO:0000256" key="13">
    <source>
        <dbReference type="SAM" id="Phobius"/>
    </source>
</evidence>
<dbReference type="InterPro" id="IPR052348">
    <property type="entry name" value="Metallopeptidase_M50B"/>
</dbReference>
<keyword evidence="11" id="KW-0482">Metalloprotease</keyword>
<keyword evidence="7" id="KW-0479">Metal-binding</keyword>
<evidence type="ECO:0000256" key="3">
    <source>
        <dbReference type="ARBA" id="ARBA00007931"/>
    </source>
</evidence>
<comment type="caution">
    <text evidence="15">The sequence shown here is derived from an EMBL/GenBank/DDBJ whole genome shotgun (WGS) entry which is preliminary data.</text>
</comment>
<keyword evidence="9" id="KW-0862">Zinc</keyword>
<evidence type="ECO:0000313" key="15">
    <source>
        <dbReference type="EMBL" id="MEK9500499.1"/>
    </source>
</evidence>
<keyword evidence="12 13" id="KW-0472">Membrane</keyword>
<feature type="transmembrane region" description="Helical" evidence="13">
    <location>
        <begin position="50"/>
        <end position="70"/>
    </location>
</feature>
<evidence type="ECO:0000313" key="16">
    <source>
        <dbReference type="Proteomes" id="UP001484239"/>
    </source>
</evidence>
<evidence type="ECO:0000259" key="14">
    <source>
        <dbReference type="Pfam" id="PF02163"/>
    </source>
</evidence>
<dbReference type="CDD" id="cd06158">
    <property type="entry name" value="S2P-M50_like_1"/>
    <property type="match status" value="1"/>
</dbReference>
<gene>
    <name evidence="15" type="ORF">WI372_05885</name>
</gene>
<keyword evidence="5 15" id="KW-0645">Protease</keyword>
<accession>A0ABU9E745</accession>
<organism evidence="15 16">
    <name type="scientific">Gaopeijia maritima</name>
    <dbReference type="NCBI Taxonomy" id="3119007"/>
    <lineage>
        <taxon>Bacteria</taxon>
        <taxon>Pseudomonadati</taxon>
        <taxon>Gemmatimonadota</taxon>
        <taxon>Longimicrobiia</taxon>
        <taxon>Gaopeijiales</taxon>
        <taxon>Gaopeijiaceae</taxon>
        <taxon>Gaopeijia</taxon>
    </lineage>
</organism>
<evidence type="ECO:0000256" key="2">
    <source>
        <dbReference type="ARBA" id="ARBA00004651"/>
    </source>
</evidence>
<keyword evidence="10 13" id="KW-1133">Transmembrane helix</keyword>
<dbReference type="PANTHER" id="PTHR35864">
    <property type="entry name" value="ZINC METALLOPROTEASE MJ0611-RELATED"/>
    <property type="match status" value="1"/>
</dbReference>
<dbReference type="GO" id="GO:0008233">
    <property type="term" value="F:peptidase activity"/>
    <property type="evidence" value="ECO:0007669"/>
    <property type="project" value="UniProtKB-KW"/>
</dbReference>
<evidence type="ECO:0000256" key="7">
    <source>
        <dbReference type="ARBA" id="ARBA00022723"/>
    </source>
</evidence>
<evidence type="ECO:0000256" key="10">
    <source>
        <dbReference type="ARBA" id="ARBA00022989"/>
    </source>
</evidence>
<keyword evidence="8" id="KW-0378">Hydrolase</keyword>
<keyword evidence="6 13" id="KW-0812">Transmembrane</keyword>
<reference evidence="15 16" key="1">
    <citation type="submission" date="2024-02" db="EMBL/GenBank/DDBJ databases">
        <title>A novel Gemmatimonadota bacterium.</title>
        <authorList>
            <person name="Du Z.-J."/>
            <person name="Ye Y.-Q."/>
        </authorList>
    </citation>
    <scope>NUCLEOTIDE SEQUENCE [LARGE SCALE GENOMIC DNA]</scope>
    <source>
        <strain evidence="15 16">DH-20</strain>
    </source>
</reference>
<evidence type="ECO:0000256" key="5">
    <source>
        <dbReference type="ARBA" id="ARBA00022670"/>
    </source>
</evidence>
<proteinExistence type="inferred from homology"/>
<evidence type="ECO:0000256" key="1">
    <source>
        <dbReference type="ARBA" id="ARBA00001947"/>
    </source>
</evidence>
<comment type="cofactor">
    <cofactor evidence="1">
        <name>Zn(2+)</name>
        <dbReference type="ChEBI" id="CHEBI:29105"/>
    </cofactor>
</comment>
<feature type="transmembrane region" description="Helical" evidence="13">
    <location>
        <begin position="124"/>
        <end position="144"/>
    </location>
</feature>
<protein>
    <submittedName>
        <fullName evidence="15">Site-2 protease family protein</fullName>
    </submittedName>
</protein>
<dbReference type="Proteomes" id="UP001484239">
    <property type="component" value="Unassembled WGS sequence"/>
</dbReference>
<sequence>MVFAVLIPILIASVALHELAHAWQARREGDPTAERLGRITLNPLAHLDPVGSFIVPAVLYFSGGLIFGWAKPVPVDPRNFRTHPWSDIRVSLAGIVSNLGLAFGLALIAGPLSAYAQGQVGEVVLTAVTYGIFLNLILAFFNLLPIPPLDGSHVVAHMLPPALASRYRAFGRYGILVLMGLVFFLPGALDVALAPVDWAMGWVDRWVRLWH</sequence>
<dbReference type="InterPro" id="IPR044537">
    <property type="entry name" value="Rip2-like"/>
</dbReference>
<evidence type="ECO:0000256" key="9">
    <source>
        <dbReference type="ARBA" id="ARBA00022833"/>
    </source>
</evidence>
<name>A0ABU9E745_9BACT</name>
<dbReference type="PANTHER" id="PTHR35864:SF1">
    <property type="entry name" value="ZINC METALLOPROTEASE YWHC-RELATED"/>
    <property type="match status" value="1"/>
</dbReference>
<evidence type="ECO:0000256" key="11">
    <source>
        <dbReference type="ARBA" id="ARBA00023049"/>
    </source>
</evidence>
<evidence type="ECO:0000256" key="12">
    <source>
        <dbReference type="ARBA" id="ARBA00023136"/>
    </source>
</evidence>
<feature type="domain" description="Peptidase M50" evidence="14">
    <location>
        <begin position="7"/>
        <end position="161"/>
    </location>
</feature>
<keyword evidence="4" id="KW-1003">Cell membrane</keyword>
<comment type="subcellular location">
    <subcellularLocation>
        <location evidence="2">Cell membrane</location>
        <topology evidence="2">Multi-pass membrane protein</topology>
    </subcellularLocation>
</comment>
<dbReference type="InterPro" id="IPR008915">
    <property type="entry name" value="Peptidase_M50"/>
</dbReference>
<feature type="transmembrane region" description="Helical" evidence="13">
    <location>
        <begin position="173"/>
        <end position="196"/>
    </location>
</feature>
<evidence type="ECO:0000256" key="4">
    <source>
        <dbReference type="ARBA" id="ARBA00022475"/>
    </source>
</evidence>